<dbReference type="InterPro" id="IPR011051">
    <property type="entry name" value="RmlC_Cupin_sf"/>
</dbReference>
<protein>
    <submittedName>
        <fullName evidence="2">WbuC family cupin fold metalloprotein</fullName>
    </submittedName>
</protein>
<dbReference type="RefSeq" id="WP_206255613.1">
    <property type="nucleotide sequence ID" value="NZ_CP071060.1"/>
</dbReference>
<dbReference type="Pfam" id="PF19480">
    <property type="entry name" value="DUF6016"/>
    <property type="match status" value="1"/>
</dbReference>
<dbReference type="Proteomes" id="UP000663570">
    <property type="component" value="Chromosome"/>
</dbReference>
<keyword evidence="3" id="KW-1185">Reference proteome</keyword>
<dbReference type="InterPro" id="IPR027565">
    <property type="entry name" value="Cupin_WbuC"/>
</dbReference>
<dbReference type="InterPro" id="IPR014710">
    <property type="entry name" value="RmlC-like_jellyroll"/>
</dbReference>
<gene>
    <name evidence="2" type="ORF">JY500_06535</name>
</gene>
<dbReference type="NCBIfam" id="TIGR04366">
    <property type="entry name" value="cupin_WbuC"/>
    <property type="match status" value="1"/>
</dbReference>
<proteinExistence type="predicted"/>
<evidence type="ECO:0000259" key="1">
    <source>
        <dbReference type="Pfam" id="PF19480"/>
    </source>
</evidence>
<dbReference type="EMBL" id="CP071060">
    <property type="protein sequence ID" value="QSI78284.1"/>
    <property type="molecule type" value="Genomic_DNA"/>
</dbReference>
<organism evidence="2 3">
    <name type="scientific">Niveibacterium microcysteis</name>
    <dbReference type="NCBI Taxonomy" id="2811415"/>
    <lineage>
        <taxon>Bacteria</taxon>
        <taxon>Pseudomonadati</taxon>
        <taxon>Pseudomonadota</taxon>
        <taxon>Betaproteobacteria</taxon>
        <taxon>Rhodocyclales</taxon>
        <taxon>Rhodocyclaceae</taxon>
        <taxon>Niveibacterium</taxon>
    </lineage>
</organism>
<feature type="domain" description="Cupin fold metalloprotein WbuC cupin" evidence="1">
    <location>
        <begin position="8"/>
        <end position="90"/>
    </location>
</feature>
<dbReference type="CDD" id="cd07005">
    <property type="entry name" value="cupin_WbuC-like"/>
    <property type="match status" value="1"/>
</dbReference>
<dbReference type="Gene3D" id="2.60.120.10">
    <property type="entry name" value="Jelly Rolls"/>
    <property type="match status" value="1"/>
</dbReference>
<name>A0ABX7MA71_9RHOO</name>
<accession>A0ABX7MA71</accession>
<sequence length="158" mass="17018">MTRSLLLDSPLLAPALDAAKDAPRRRKNLNLHTSTDAPAQRFFNAMEPDSYVRPHRHLDAGKEETLLVVRGSVGVFEFDDDGAVIRAARLSASSDAFGLHVPLGVWHSLVALESGTVFLEVKGGPYVPFSPEDFAPWAPAEGDAAAADFIAALRRNLG</sequence>
<dbReference type="SUPFAM" id="SSF51182">
    <property type="entry name" value="RmlC-like cupins"/>
    <property type="match status" value="1"/>
</dbReference>
<dbReference type="InterPro" id="IPR046058">
    <property type="entry name" value="WbuC_cupin"/>
</dbReference>
<evidence type="ECO:0000313" key="2">
    <source>
        <dbReference type="EMBL" id="QSI78284.1"/>
    </source>
</evidence>
<reference evidence="2 3" key="1">
    <citation type="submission" date="2021-02" db="EMBL/GenBank/DDBJ databases">
        <title>Niveibacterium changnyeongensis HC41.</title>
        <authorList>
            <person name="Kang M."/>
        </authorList>
    </citation>
    <scope>NUCLEOTIDE SEQUENCE [LARGE SCALE GENOMIC DNA]</scope>
    <source>
        <strain evidence="2 3">HC41</strain>
    </source>
</reference>
<evidence type="ECO:0000313" key="3">
    <source>
        <dbReference type="Proteomes" id="UP000663570"/>
    </source>
</evidence>